<dbReference type="AlphaFoldDB" id="A0A7W7RKS0"/>
<dbReference type="InterPro" id="IPR006748">
    <property type="entry name" value="NH2Glyco/OHUrea_AB-resist_kin"/>
</dbReference>
<accession>A0A7W7RKS0</accession>
<organism evidence="1 2">
    <name type="scientific">Lipingzhangella halophila</name>
    <dbReference type="NCBI Taxonomy" id="1783352"/>
    <lineage>
        <taxon>Bacteria</taxon>
        <taxon>Bacillati</taxon>
        <taxon>Actinomycetota</taxon>
        <taxon>Actinomycetes</taxon>
        <taxon>Streptosporangiales</taxon>
        <taxon>Nocardiopsidaceae</taxon>
        <taxon>Lipingzhangella</taxon>
    </lineage>
</organism>
<dbReference type="GO" id="GO:0019748">
    <property type="term" value="P:secondary metabolic process"/>
    <property type="evidence" value="ECO:0007669"/>
    <property type="project" value="InterPro"/>
</dbReference>
<evidence type="ECO:0000313" key="2">
    <source>
        <dbReference type="Proteomes" id="UP000523007"/>
    </source>
</evidence>
<keyword evidence="2" id="KW-1185">Reference proteome</keyword>
<dbReference type="EMBL" id="JACHJT010000001">
    <property type="protein sequence ID" value="MBB4933799.1"/>
    <property type="molecule type" value="Genomic_DNA"/>
</dbReference>
<dbReference type="InterPro" id="IPR011009">
    <property type="entry name" value="Kinase-like_dom_sf"/>
</dbReference>
<dbReference type="Pfam" id="PF04655">
    <property type="entry name" value="APH_6_hur"/>
    <property type="match status" value="1"/>
</dbReference>
<dbReference type="GO" id="GO:0050300">
    <property type="term" value="F:aminoglycoside 6-kinase activity"/>
    <property type="evidence" value="ECO:0007669"/>
    <property type="project" value="UniProtKB-EC"/>
</dbReference>
<dbReference type="RefSeq" id="WP_184581353.1">
    <property type="nucleotide sequence ID" value="NZ_JACHJT010000001.1"/>
</dbReference>
<evidence type="ECO:0000313" key="1">
    <source>
        <dbReference type="EMBL" id="MBB4933799.1"/>
    </source>
</evidence>
<proteinExistence type="predicted"/>
<protein>
    <submittedName>
        <fullName evidence="1">Streptomycin 6-kinase</fullName>
        <ecNumber evidence="1">2.7.1.72</ecNumber>
    </submittedName>
</protein>
<dbReference type="Gene3D" id="3.90.1200.10">
    <property type="match status" value="1"/>
</dbReference>
<dbReference type="SUPFAM" id="SSF56112">
    <property type="entry name" value="Protein kinase-like (PK-like)"/>
    <property type="match status" value="1"/>
</dbReference>
<keyword evidence="1" id="KW-0418">Kinase</keyword>
<comment type="caution">
    <text evidence="1">The sequence shown here is derived from an EMBL/GenBank/DDBJ whole genome shotgun (WGS) entry which is preliminary data.</text>
</comment>
<gene>
    <name evidence="1" type="ORF">F4561_004619</name>
</gene>
<sequence length="306" mass="32987">MSNSTAQLVDSKQRKRLLCRFGSGADDWLARLPALVEELAVEWKLSIEGPAPHGRTSVVLHCHRIDGSRGILKISPDPGLGTEEARVLRLWETSGRVPEVWEVDAGRGAVLLEAIGTGPTVALRGEVPPMEVVGALIADLHAVDVPPEVRRELRPLSSRMGFLFDQFEHRRVTGPAADLMPAAYLHHGHARARALAEGDDDVVMVHADLHPGNVLDGGPERGLVAVDPRACLGDAAADTVDWLVWKAASVDEVQRRAAVLASVLGLPESRLLAWARACAPMYAITEAERGRSGGAEFRMLMELAAC</sequence>
<dbReference type="EC" id="2.7.1.72" evidence="1"/>
<name>A0A7W7RKS0_9ACTN</name>
<keyword evidence="1" id="KW-0808">Transferase</keyword>
<reference evidence="1 2" key="1">
    <citation type="submission" date="2020-08" db="EMBL/GenBank/DDBJ databases">
        <title>Sequencing the genomes of 1000 actinobacteria strains.</title>
        <authorList>
            <person name="Klenk H.-P."/>
        </authorList>
    </citation>
    <scope>NUCLEOTIDE SEQUENCE [LARGE SCALE GENOMIC DNA]</scope>
    <source>
        <strain evidence="1 2">DSM 102030</strain>
    </source>
</reference>
<dbReference type="Proteomes" id="UP000523007">
    <property type="component" value="Unassembled WGS sequence"/>
</dbReference>